<dbReference type="AlphaFoldDB" id="D3V0B4"/>
<name>D3V0B4_XENBS</name>
<evidence type="ECO:0000313" key="2">
    <source>
        <dbReference type="Proteomes" id="UP000002045"/>
    </source>
</evidence>
<accession>D3V0B4</accession>
<proteinExistence type="predicted"/>
<protein>
    <submittedName>
        <fullName evidence="1">Uncharacterized protein</fullName>
    </submittedName>
</protein>
<dbReference type="HOGENOM" id="CLU_3406137_0_0_6"/>
<evidence type="ECO:0000313" key="1">
    <source>
        <dbReference type="EMBL" id="CBJ80747.1"/>
    </source>
</evidence>
<reference evidence="1" key="1">
    <citation type="journal article" date="2011" name="PLoS ONE">
        <title>The entomopathogenic bacterial endosymbionts xenorhabdus and photorhabdus: convergent lifestyles from divergent genomes.</title>
        <authorList>
            <person name="Chaston J.M."/>
            <person name="Suen G."/>
            <person name="Tucker S.L."/>
            <person name="Andersen A.W."/>
            <person name="Bhasin A."/>
            <person name="Bode E."/>
            <person name="Bode H.B."/>
            <person name="Brachmann A.O."/>
            <person name="Cowles C.E."/>
            <person name="Cowles K.N."/>
            <person name="Darby C."/>
            <person name="de Leon L."/>
            <person name="Drace K."/>
            <person name="Du Z."/>
            <person name="Givaudan A."/>
            <person name="Herbert Tran E.E."/>
            <person name="Jewell K.A."/>
            <person name="Knack J.J."/>
            <person name="Krasomil-Osterfeld K.C."/>
            <person name="Kukor R."/>
            <person name="Lanois A."/>
            <person name="Latreille P."/>
            <person name="Leimgruber N.K."/>
            <person name="Lipke C.M."/>
            <person name="Liu R."/>
            <person name="Lu X."/>
            <person name="Martens E.C."/>
            <person name="Marri P.R."/>
            <person name="Medigue C."/>
            <person name="Menard M.L."/>
            <person name="Miller N.M."/>
            <person name="Morales-Soto N."/>
            <person name="Norton S."/>
            <person name="Ogier J.C."/>
            <person name="Orchard S.S."/>
            <person name="Park D."/>
            <person name="Park Y."/>
            <person name="Qurollo B.A."/>
            <person name="Sugar D.R."/>
            <person name="Richards G.R."/>
            <person name="Rouy Z."/>
            <person name="Slominski B."/>
            <person name="Slominski K."/>
            <person name="Snyder H."/>
            <person name="Tjaden B.C."/>
            <person name="van der Hoeven R."/>
            <person name="Welch R.D."/>
            <person name="Wheeler C."/>
            <person name="Xiang B."/>
            <person name="Barbazuk B."/>
            <person name="Gaudriault S."/>
            <person name="Goodner B."/>
            <person name="Slater S.C."/>
            <person name="Forst S."/>
            <person name="Goldman B.S."/>
            <person name="Goodrich-Blair H."/>
        </authorList>
    </citation>
    <scope>NUCLEOTIDE SEQUENCE [LARGE SCALE GENOMIC DNA]</scope>
    <source>
        <strain evidence="1">SS-2004</strain>
    </source>
</reference>
<dbReference type="Proteomes" id="UP000002045">
    <property type="component" value="Chromosome"/>
</dbReference>
<organism evidence="1 2">
    <name type="scientific">Xenorhabdus bovienii (strain SS-2004)</name>
    <name type="common">Xenorhabdus nematophila subsp. bovienii</name>
    <dbReference type="NCBI Taxonomy" id="406818"/>
    <lineage>
        <taxon>Bacteria</taxon>
        <taxon>Pseudomonadati</taxon>
        <taxon>Pseudomonadota</taxon>
        <taxon>Gammaproteobacteria</taxon>
        <taxon>Enterobacterales</taxon>
        <taxon>Morganellaceae</taxon>
        <taxon>Xenorhabdus</taxon>
    </lineage>
</organism>
<gene>
    <name evidence="1" type="ordered locus">XBJ1_1621</name>
</gene>
<dbReference type="KEGG" id="xbo:XBJ1_1621"/>
<sequence length="30" mass="3925">MKNEFMIYMCWIFRFNKNLFMIEKLFFLII</sequence>
<dbReference type="EMBL" id="FN667741">
    <property type="protein sequence ID" value="CBJ80747.1"/>
    <property type="molecule type" value="Genomic_DNA"/>
</dbReference>